<dbReference type="EC" id="3.1.3.48" evidence="2"/>
<dbReference type="InterPro" id="IPR000242">
    <property type="entry name" value="PTP_cat"/>
</dbReference>
<name>R7THH2_CAPTE</name>
<dbReference type="PROSITE" id="PS00383">
    <property type="entry name" value="TYR_PHOSPHATASE_1"/>
    <property type="match status" value="1"/>
</dbReference>
<dbReference type="SMART" id="SM00404">
    <property type="entry name" value="PTPc_motif"/>
    <property type="match status" value="1"/>
</dbReference>
<feature type="non-terminal residue" evidence="7">
    <location>
        <position position="1"/>
    </location>
</feature>
<protein>
    <recommendedName>
        <fullName evidence="2">protein-tyrosine-phosphatase</fullName>
        <ecNumber evidence="2">3.1.3.48</ecNumber>
    </recommendedName>
</protein>
<dbReference type="SMART" id="SM00194">
    <property type="entry name" value="PTPc"/>
    <property type="match status" value="1"/>
</dbReference>
<evidence type="ECO:0000256" key="4">
    <source>
        <dbReference type="ARBA" id="ARBA00022912"/>
    </source>
</evidence>
<dbReference type="Gene3D" id="3.90.190.10">
    <property type="entry name" value="Protein tyrosine phosphatase superfamily"/>
    <property type="match status" value="1"/>
</dbReference>
<dbReference type="PROSITE" id="PS50056">
    <property type="entry name" value="TYR_PHOSPHATASE_2"/>
    <property type="match status" value="1"/>
</dbReference>
<feature type="domain" description="Tyrosine specific protein phosphatases" evidence="6">
    <location>
        <begin position="132"/>
        <end position="205"/>
    </location>
</feature>
<dbReference type="EMBL" id="AMQN01030183">
    <property type="status" value="NOT_ANNOTATED_CDS"/>
    <property type="molecule type" value="Genomic_DNA"/>
</dbReference>
<dbReference type="PROSITE" id="PS50055">
    <property type="entry name" value="TYR_PHOSPHATASE_PTP"/>
    <property type="match status" value="1"/>
</dbReference>
<evidence type="ECO:0000256" key="1">
    <source>
        <dbReference type="ARBA" id="ARBA00009580"/>
    </source>
</evidence>
<dbReference type="AlphaFoldDB" id="R7THH2"/>
<comment type="similarity">
    <text evidence="1">Belongs to the protein-tyrosine phosphatase family.</text>
</comment>
<keyword evidence="3" id="KW-0378">Hydrolase</keyword>
<dbReference type="Pfam" id="PF00102">
    <property type="entry name" value="Y_phosphatase"/>
    <property type="match status" value="1"/>
</dbReference>
<dbReference type="InterPro" id="IPR029021">
    <property type="entry name" value="Prot-tyrosine_phosphatase-like"/>
</dbReference>
<evidence type="ECO:0000259" key="6">
    <source>
        <dbReference type="PROSITE" id="PS50056"/>
    </source>
</evidence>
<evidence type="ECO:0000259" key="5">
    <source>
        <dbReference type="PROSITE" id="PS50055"/>
    </source>
</evidence>
<dbReference type="STRING" id="283909.R7THH2"/>
<accession>R7THH2</accession>
<dbReference type="PRINTS" id="PR00700">
    <property type="entry name" value="PRTYPHPHTASE"/>
</dbReference>
<keyword evidence="4" id="KW-0904">Protein phosphatase</keyword>
<dbReference type="InterPro" id="IPR000387">
    <property type="entry name" value="Tyr_Pase_dom"/>
</dbReference>
<evidence type="ECO:0000313" key="9">
    <source>
        <dbReference type="Proteomes" id="UP000014760"/>
    </source>
</evidence>
<reference evidence="7 9" key="2">
    <citation type="journal article" date="2013" name="Nature">
        <title>Insights into bilaterian evolution from three spiralian genomes.</title>
        <authorList>
            <person name="Simakov O."/>
            <person name="Marletaz F."/>
            <person name="Cho S.J."/>
            <person name="Edsinger-Gonzales E."/>
            <person name="Havlak P."/>
            <person name="Hellsten U."/>
            <person name="Kuo D.H."/>
            <person name="Larsson T."/>
            <person name="Lv J."/>
            <person name="Arendt D."/>
            <person name="Savage R."/>
            <person name="Osoegawa K."/>
            <person name="de Jong P."/>
            <person name="Grimwood J."/>
            <person name="Chapman J.A."/>
            <person name="Shapiro H."/>
            <person name="Aerts A."/>
            <person name="Otillar R.P."/>
            <person name="Terry A.Y."/>
            <person name="Boore J.L."/>
            <person name="Grigoriev I.V."/>
            <person name="Lindberg D.R."/>
            <person name="Seaver E.C."/>
            <person name="Weisblat D.A."/>
            <person name="Putnam N.H."/>
            <person name="Rokhsar D.S."/>
        </authorList>
    </citation>
    <scope>NUCLEOTIDE SEQUENCE</scope>
    <source>
        <strain evidence="7 9">I ESC-2004</strain>
    </source>
</reference>
<dbReference type="PANTHER" id="PTHR19134:SF562">
    <property type="entry name" value="PROTEIN-TYROSINE-PHOSPHATASE"/>
    <property type="match status" value="1"/>
</dbReference>
<sequence length="223" mass="25481">DFNRVKLENIEGQPLSDYINASHVQVGLRSPTPDTLTDFWRMIWEQKVERIAMLANLVENGVVKCVQYWPKEVNGDPLKSDQFTIKLLKEDVWSDFTRRQMDVTKKGSNLSRPVTQYHYTTWPDHSVPSHGTALWRLFRKLTQDADNTQPIIIHCSAGVGRTGTLIAMDHLLDQAHRENGIDVFACVTALRQSRMHMVQSVEQYKFIHLAVLEAHTVGSTNSP</sequence>
<organism evidence="7">
    <name type="scientific">Capitella teleta</name>
    <name type="common">Polychaete worm</name>
    <dbReference type="NCBI Taxonomy" id="283909"/>
    <lineage>
        <taxon>Eukaryota</taxon>
        <taxon>Metazoa</taxon>
        <taxon>Spiralia</taxon>
        <taxon>Lophotrochozoa</taxon>
        <taxon>Annelida</taxon>
        <taxon>Polychaeta</taxon>
        <taxon>Sedentaria</taxon>
        <taxon>Scolecida</taxon>
        <taxon>Capitellidae</taxon>
        <taxon>Capitella</taxon>
    </lineage>
</organism>
<dbReference type="SUPFAM" id="SSF52799">
    <property type="entry name" value="(Phosphotyrosine protein) phosphatases II"/>
    <property type="match status" value="1"/>
</dbReference>
<dbReference type="FunFam" id="3.90.190.10:FF:000185">
    <property type="entry name" value="Predicted protein"/>
    <property type="match status" value="1"/>
</dbReference>
<dbReference type="Proteomes" id="UP000014760">
    <property type="component" value="Unassembled WGS sequence"/>
</dbReference>
<dbReference type="EMBL" id="KB309960">
    <property type="protein sequence ID" value="ELT92892.1"/>
    <property type="molecule type" value="Genomic_DNA"/>
</dbReference>
<evidence type="ECO:0000256" key="3">
    <source>
        <dbReference type="ARBA" id="ARBA00022801"/>
    </source>
</evidence>
<dbReference type="InterPro" id="IPR003595">
    <property type="entry name" value="Tyr_Pase_cat"/>
</dbReference>
<evidence type="ECO:0000313" key="8">
    <source>
        <dbReference type="EnsemblMetazoa" id="CapteP47203"/>
    </source>
</evidence>
<evidence type="ECO:0000256" key="2">
    <source>
        <dbReference type="ARBA" id="ARBA00013064"/>
    </source>
</evidence>
<dbReference type="GO" id="GO:0004725">
    <property type="term" value="F:protein tyrosine phosphatase activity"/>
    <property type="evidence" value="ECO:0007669"/>
    <property type="project" value="UniProtKB-EC"/>
</dbReference>
<dbReference type="PANTHER" id="PTHR19134">
    <property type="entry name" value="RECEPTOR-TYPE TYROSINE-PROTEIN PHOSPHATASE"/>
    <property type="match status" value="1"/>
</dbReference>
<keyword evidence="9" id="KW-1185">Reference proteome</keyword>
<proteinExistence type="inferred from homology"/>
<reference evidence="8" key="3">
    <citation type="submission" date="2015-06" db="UniProtKB">
        <authorList>
            <consortium name="EnsemblMetazoa"/>
        </authorList>
    </citation>
    <scope>IDENTIFICATION</scope>
</reference>
<gene>
    <name evidence="7" type="ORF">CAPTEDRAFT_47203</name>
</gene>
<dbReference type="CDD" id="cd00047">
    <property type="entry name" value="PTPc"/>
    <property type="match status" value="1"/>
</dbReference>
<feature type="non-terminal residue" evidence="7">
    <location>
        <position position="223"/>
    </location>
</feature>
<dbReference type="OMA" id="WTIRELN"/>
<dbReference type="HOGENOM" id="CLU_001645_9_8_1"/>
<dbReference type="OrthoDB" id="6277409at2759"/>
<dbReference type="InterPro" id="IPR050348">
    <property type="entry name" value="Protein-Tyr_Phosphatase"/>
</dbReference>
<dbReference type="InterPro" id="IPR016130">
    <property type="entry name" value="Tyr_Pase_AS"/>
</dbReference>
<feature type="domain" description="Tyrosine-protein phosphatase" evidence="5">
    <location>
        <begin position="1"/>
        <end position="214"/>
    </location>
</feature>
<evidence type="ECO:0000313" key="7">
    <source>
        <dbReference type="EMBL" id="ELT92892.1"/>
    </source>
</evidence>
<dbReference type="EnsemblMetazoa" id="CapteT47203">
    <property type="protein sequence ID" value="CapteP47203"/>
    <property type="gene ID" value="CapteG47203"/>
</dbReference>
<reference evidence="9" key="1">
    <citation type="submission" date="2012-12" db="EMBL/GenBank/DDBJ databases">
        <authorList>
            <person name="Hellsten U."/>
            <person name="Grimwood J."/>
            <person name="Chapman J.A."/>
            <person name="Shapiro H."/>
            <person name="Aerts A."/>
            <person name="Otillar R.P."/>
            <person name="Terry A.Y."/>
            <person name="Boore J.L."/>
            <person name="Simakov O."/>
            <person name="Marletaz F."/>
            <person name="Cho S.-J."/>
            <person name="Edsinger-Gonzales E."/>
            <person name="Havlak P."/>
            <person name="Kuo D.-H."/>
            <person name="Larsson T."/>
            <person name="Lv J."/>
            <person name="Arendt D."/>
            <person name="Savage R."/>
            <person name="Osoegawa K."/>
            <person name="de Jong P."/>
            <person name="Lindberg D.R."/>
            <person name="Seaver E.C."/>
            <person name="Weisblat D.A."/>
            <person name="Putnam N.H."/>
            <person name="Grigoriev I.V."/>
            <person name="Rokhsar D.S."/>
        </authorList>
    </citation>
    <scope>NUCLEOTIDE SEQUENCE</scope>
    <source>
        <strain evidence="9">I ESC-2004</strain>
    </source>
</reference>